<dbReference type="AlphaFoldDB" id="A0A392TAJ2"/>
<organism evidence="1 2">
    <name type="scientific">Trifolium medium</name>
    <dbReference type="NCBI Taxonomy" id="97028"/>
    <lineage>
        <taxon>Eukaryota</taxon>
        <taxon>Viridiplantae</taxon>
        <taxon>Streptophyta</taxon>
        <taxon>Embryophyta</taxon>
        <taxon>Tracheophyta</taxon>
        <taxon>Spermatophyta</taxon>
        <taxon>Magnoliopsida</taxon>
        <taxon>eudicotyledons</taxon>
        <taxon>Gunneridae</taxon>
        <taxon>Pentapetalae</taxon>
        <taxon>rosids</taxon>
        <taxon>fabids</taxon>
        <taxon>Fabales</taxon>
        <taxon>Fabaceae</taxon>
        <taxon>Papilionoideae</taxon>
        <taxon>50 kb inversion clade</taxon>
        <taxon>NPAAA clade</taxon>
        <taxon>Hologalegina</taxon>
        <taxon>IRL clade</taxon>
        <taxon>Trifolieae</taxon>
        <taxon>Trifolium</taxon>
    </lineage>
</organism>
<evidence type="ECO:0000313" key="1">
    <source>
        <dbReference type="EMBL" id="MCI57220.1"/>
    </source>
</evidence>
<name>A0A392TAJ2_9FABA</name>
<accession>A0A392TAJ2</accession>
<evidence type="ECO:0000313" key="2">
    <source>
        <dbReference type="Proteomes" id="UP000265520"/>
    </source>
</evidence>
<dbReference type="EMBL" id="LXQA010525331">
    <property type="protein sequence ID" value="MCI57220.1"/>
    <property type="molecule type" value="Genomic_DNA"/>
</dbReference>
<keyword evidence="2" id="KW-1185">Reference proteome</keyword>
<protein>
    <submittedName>
        <fullName evidence="1">Uncharacterized protein</fullName>
    </submittedName>
</protein>
<comment type="caution">
    <text evidence="1">The sequence shown here is derived from an EMBL/GenBank/DDBJ whole genome shotgun (WGS) entry which is preliminary data.</text>
</comment>
<dbReference type="Gene3D" id="3.30.200.20">
    <property type="entry name" value="Phosphorylase Kinase, domain 1"/>
    <property type="match status" value="1"/>
</dbReference>
<feature type="non-terminal residue" evidence="1">
    <location>
        <position position="1"/>
    </location>
</feature>
<dbReference type="Proteomes" id="UP000265520">
    <property type="component" value="Unassembled WGS sequence"/>
</dbReference>
<reference evidence="1 2" key="1">
    <citation type="journal article" date="2018" name="Front. Plant Sci.">
        <title>Red Clover (Trifolium pratense) and Zigzag Clover (T. medium) - A Picture of Genomic Similarities and Differences.</title>
        <authorList>
            <person name="Dluhosova J."/>
            <person name="Istvanek J."/>
            <person name="Nedelnik J."/>
            <person name="Repkova J."/>
        </authorList>
    </citation>
    <scope>NUCLEOTIDE SEQUENCE [LARGE SCALE GENOMIC DNA]</scope>
    <source>
        <strain evidence="2">cv. 10/8</strain>
        <tissue evidence="1">Leaf</tissue>
    </source>
</reference>
<proteinExistence type="predicted"/>
<sequence length="42" mass="4690">EMGDKKGFEMTEKLIAIGSHGTKVYEGGWQTRDAAIKRIPCH</sequence>